<accession>A0A917FT70</accession>
<sequence>MSERDPSVTPCSICECEGDEDSGVICEECLEKYENGGMGR</sequence>
<evidence type="ECO:0000313" key="1">
    <source>
        <dbReference type="EMBL" id="GGG06292.1"/>
    </source>
</evidence>
<name>A0A917FT70_9BACL</name>
<keyword evidence="2" id="KW-1185">Reference proteome</keyword>
<dbReference type="Proteomes" id="UP000637643">
    <property type="component" value="Unassembled WGS sequence"/>
</dbReference>
<reference evidence="1" key="1">
    <citation type="journal article" date="2014" name="Int. J. Syst. Evol. Microbiol.">
        <title>Complete genome sequence of Corynebacterium casei LMG S-19264T (=DSM 44701T), isolated from a smear-ripened cheese.</title>
        <authorList>
            <consortium name="US DOE Joint Genome Institute (JGI-PGF)"/>
            <person name="Walter F."/>
            <person name="Albersmeier A."/>
            <person name="Kalinowski J."/>
            <person name="Ruckert C."/>
        </authorList>
    </citation>
    <scope>NUCLEOTIDE SEQUENCE</scope>
    <source>
        <strain evidence="1">CGMCC 1.16134</strain>
    </source>
</reference>
<proteinExistence type="predicted"/>
<gene>
    <name evidence="1" type="ORF">GCM10010912_58630</name>
</gene>
<dbReference type="AlphaFoldDB" id="A0A917FT70"/>
<reference evidence="1" key="2">
    <citation type="submission" date="2020-09" db="EMBL/GenBank/DDBJ databases">
        <authorList>
            <person name="Sun Q."/>
            <person name="Zhou Y."/>
        </authorList>
    </citation>
    <scope>NUCLEOTIDE SEQUENCE</scope>
    <source>
        <strain evidence="1">CGMCC 1.16134</strain>
    </source>
</reference>
<organism evidence="1 2">
    <name type="scientific">Paenibacillus albidus</name>
    <dbReference type="NCBI Taxonomy" id="2041023"/>
    <lineage>
        <taxon>Bacteria</taxon>
        <taxon>Bacillati</taxon>
        <taxon>Bacillota</taxon>
        <taxon>Bacilli</taxon>
        <taxon>Bacillales</taxon>
        <taxon>Paenibacillaceae</taxon>
        <taxon>Paenibacillus</taxon>
    </lineage>
</organism>
<dbReference type="EMBL" id="BMKR01000040">
    <property type="protein sequence ID" value="GGG06292.1"/>
    <property type="molecule type" value="Genomic_DNA"/>
</dbReference>
<protein>
    <submittedName>
        <fullName evidence="1">Uncharacterized protein</fullName>
    </submittedName>
</protein>
<dbReference type="RefSeq" id="WP_268240828.1">
    <property type="nucleotide sequence ID" value="NZ_BMKR01000040.1"/>
</dbReference>
<comment type="caution">
    <text evidence="1">The sequence shown here is derived from an EMBL/GenBank/DDBJ whole genome shotgun (WGS) entry which is preliminary data.</text>
</comment>
<evidence type="ECO:0000313" key="2">
    <source>
        <dbReference type="Proteomes" id="UP000637643"/>
    </source>
</evidence>